<dbReference type="Gene3D" id="1.10.150.50">
    <property type="entry name" value="Transcription Factor, Ets-1"/>
    <property type="match status" value="1"/>
</dbReference>
<dbReference type="EMBL" id="BLXT01006411">
    <property type="protein sequence ID" value="GFO31587.1"/>
    <property type="molecule type" value="Genomic_DNA"/>
</dbReference>
<feature type="region of interest" description="Disordered" evidence="1">
    <location>
        <begin position="1"/>
        <end position="74"/>
    </location>
</feature>
<dbReference type="PANTHER" id="PTHR23509">
    <property type="entry name" value="PA-PL1 PHOSPHOLIPASE FAMILY"/>
    <property type="match status" value="1"/>
</dbReference>
<reference evidence="3 4" key="1">
    <citation type="journal article" date="2021" name="Elife">
        <title>Chloroplast acquisition without the gene transfer in kleptoplastic sea slugs, Plakobranchus ocellatus.</title>
        <authorList>
            <person name="Maeda T."/>
            <person name="Takahashi S."/>
            <person name="Yoshida T."/>
            <person name="Shimamura S."/>
            <person name="Takaki Y."/>
            <person name="Nagai Y."/>
            <person name="Toyoda A."/>
            <person name="Suzuki Y."/>
            <person name="Arimoto A."/>
            <person name="Ishii H."/>
            <person name="Satoh N."/>
            <person name="Nishiyama T."/>
            <person name="Hasebe M."/>
            <person name="Maruyama T."/>
            <person name="Minagawa J."/>
            <person name="Obokata J."/>
            <person name="Shigenobu S."/>
        </authorList>
    </citation>
    <scope>NUCLEOTIDE SEQUENCE [LARGE SCALE GENOMIC DNA]</scope>
</reference>
<evidence type="ECO:0000256" key="1">
    <source>
        <dbReference type="SAM" id="MobiDB-lite"/>
    </source>
</evidence>
<comment type="caution">
    <text evidence="3">The sequence shown here is derived from an EMBL/GenBank/DDBJ whole genome shotgun (WGS) entry which is preliminary data.</text>
</comment>
<feature type="domain" description="SAM" evidence="2">
    <location>
        <begin position="608"/>
        <end position="673"/>
    </location>
</feature>
<dbReference type="InterPro" id="IPR001660">
    <property type="entry name" value="SAM"/>
</dbReference>
<organism evidence="3 4">
    <name type="scientific">Plakobranchus ocellatus</name>
    <dbReference type="NCBI Taxonomy" id="259542"/>
    <lineage>
        <taxon>Eukaryota</taxon>
        <taxon>Metazoa</taxon>
        <taxon>Spiralia</taxon>
        <taxon>Lophotrochozoa</taxon>
        <taxon>Mollusca</taxon>
        <taxon>Gastropoda</taxon>
        <taxon>Heterobranchia</taxon>
        <taxon>Euthyneura</taxon>
        <taxon>Panpulmonata</taxon>
        <taxon>Sacoglossa</taxon>
        <taxon>Placobranchoidea</taxon>
        <taxon>Plakobranchidae</taxon>
        <taxon>Plakobranchus</taxon>
    </lineage>
</organism>
<dbReference type="SUPFAM" id="SSF47769">
    <property type="entry name" value="SAM/Pointed domain"/>
    <property type="match status" value="1"/>
</dbReference>
<dbReference type="InterPro" id="IPR013761">
    <property type="entry name" value="SAM/pointed_sf"/>
</dbReference>
<evidence type="ECO:0000313" key="3">
    <source>
        <dbReference type="EMBL" id="GFO31587.1"/>
    </source>
</evidence>
<feature type="region of interest" description="Disordered" evidence="1">
    <location>
        <begin position="578"/>
        <end position="616"/>
    </location>
</feature>
<accession>A0AAV4CIU0</accession>
<evidence type="ECO:0000313" key="4">
    <source>
        <dbReference type="Proteomes" id="UP000735302"/>
    </source>
</evidence>
<gene>
    <name evidence="3" type="ORF">PoB_005809200</name>
</gene>
<feature type="compositionally biased region" description="Polar residues" evidence="1">
    <location>
        <begin position="168"/>
        <end position="185"/>
    </location>
</feature>
<dbReference type="SMART" id="SM00454">
    <property type="entry name" value="SAM"/>
    <property type="match status" value="1"/>
</dbReference>
<protein>
    <submittedName>
        <fullName evidence="3">Sec23-interacting protein</fullName>
    </submittedName>
</protein>
<dbReference type="PANTHER" id="PTHR23509:SF10">
    <property type="entry name" value="LD21067P"/>
    <property type="match status" value="1"/>
</dbReference>
<keyword evidence="4" id="KW-1185">Reference proteome</keyword>
<name>A0AAV4CIU0_9GAST</name>
<feature type="compositionally biased region" description="Low complexity" evidence="1">
    <location>
        <begin position="17"/>
        <end position="27"/>
    </location>
</feature>
<feature type="compositionally biased region" description="Acidic residues" evidence="1">
    <location>
        <begin position="581"/>
        <end position="590"/>
    </location>
</feature>
<feature type="compositionally biased region" description="Polar residues" evidence="1">
    <location>
        <begin position="192"/>
        <end position="232"/>
    </location>
</feature>
<evidence type="ECO:0000259" key="2">
    <source>
        <dbReference type="SMART" id="SM00454"/>
    </source>
</evidence>
<dbReference type="Proteomes" id="UP000735302">
    <property type="component" value="Unassembled WGS sequence"/>
</dbReference>
<proteinExistence type="predicted"/>
<dbReference type="Pfam" id="PF00536">
    <property type="entry name" value="SAM_1"/>
    <property type="match status" value="1"/>
</dbReference>
<dbReference type="InterPro" id="IPR058055">
    <property type="entry name" value="PA-PLA1"/>
</dbReference>
<dbReference type="InterPro" id="IPR057825">
    <property type="entry name" value="WWE_SEC23-DDH2"/>
</dbReference>
<dbReference type="GO" id="GO:0004620">
    <property type="term" value="F:phospholipase activity"/>
    <property type="evidence" value="ECO:0007669"/>
    <property type="project" value="TreeGrafter"/>
</dbReference>
<dbReference type="Pfam" id="PF23464">
    <property type="entry name" value="WWE_3"/>
    <property type="match status" value="1"/>
</dbReference>
<feature type="compositionally biased region" description="Acidic residues" evidence="1">
    <location>
        <begin position="603"/>
        <end position="616"/>
    </location>
</feature>
<sequence length="708" mass="78043">MADRAKKESTPPPLLLMPPSGGLTLTPPEQPNTLMPIVQNSAPLLSPEEEAEADSFVGQSVPPPTSGIQSSYFQSPTAAGHDLFSQLGTDLPHQAPSAPAVFAPSVMSNSGLGAANFPAQPPSIPSQNSFDSPAPTMPPKSASPAGSANIYRQKGGRPQYVAPPASFPPQTSRPSPYASPTSQPPTAMVPPMTSSAMQGASPFPSQLGNQPPAFNSRSPGAPFTSTPSQPQDGPNAYTGGLFFQPVRYHWCYREDQQGIEIWRPFSVLDSMHLEIAYNTKLQESPNNTVVSTNGGRCDVNVGLRTKTSVYWNASPVAVRRCSWFYKREGDNRYIPYEEDFAARLEDEYKKAMDTNGWHRRLEFPGNIVIVMHNANVIVQFPASATPDEWGNVQGDQMRPRVVKRGVDDFATIVQGEREEVEHLVFFVPGIEDMSGGKHKPVESLVDDFRTNALSLLESHFTQAYQSKTVNRVEFLPVIWTQALEDNVTGLKEQVENITLPSTAKLRHFINNSLVDTLFYTSPLYCQKICDTVGSEMNRMFHLFLERNQSFSGDVSVAGHSLGAVILFDLLLNQRLPGEPAPVEDAEEDLDMSQNETSEASSEAGEEKEEDKEEQTLEDLLSKIGLQDKANLFHNEQIDVDSLLMCSEQDLKDIGLQMGPRKKLLGFLHEEKIKKDKKSEEETEKKILKALEMKQQKTASANKLSSMSK</sequence>
<dbReference type="AlphaFoldDB" id="A0AAV4CIU0"/>
<dbReference type="GO" id="GO:0030134">
    <property type="term" value="C:COPII-coated ER to Golgi transport vesicle"/>
    <property type="evidence" value="ECO:0007669"/>
    <property type="project" value="TreeGrafter"/>
</dbReference>
<feature type="region of interest" description="Disordered" evidence="1">
    <location>
        <begin position="103"/>
        <end position="234"/>
    </location>
</feature>